<comment type="caution">
    <text evidence="2">The sequence shown here is derived from an EMBL/GenBank/DDBJ whole genome shotgun (WGS) entry which is preliminary data.</text>
</comment>
<dbReference type="Pfam" id="PF01584">
    <property type="entry name" value="CheW"/>
    <property type="match status" value="1"/>
</dbReference>
<name>A0A1J5QSG7_9ZZZZ</name>
<organism evidence="2">
    <name type="scientific">mine drainage metagenome</name>
    <dbReference type="NCBI Taxonomy" id="410659"/>
    <lineage>
        <taxon>unclassified sequences</taxon>
        <taxon>metagenomes</taxon>
        <taxon>ecological metagenomes</taxon>
    </lineage>
</organism>
<dbReference type="GO" id="GO:0007165">
    <property type="term" value="P:signal transduction"/>
    <property type="evidence" value="ECO:0007669"/>
    <property type="project" value="InterPro"/>
</dbReference>
<gene>
    <name evidence="2" type="ORF">GALL_318640</name>
</gene>
<dbReference type="AlphaFoldDB" id="A0A1J5QSG7"/>
<protein>
    <submittedName>
        <fullName evidence="2">CheW-like domain protein</fullName>
    </submittedName>
</protein>
<dbReference type="SMART" id="SM00260">
    <property type="entry name" value="CheW"/>
    <property type="match status" value="1"/>
</dbReference>
<proteinExistence type="predicted"/>
<dbReference type="InterPro" id="IPR036061">
    <property type="entry name" value="CheW-like_dom_sf"/>
</dbReference>
<feature type="domain" description="CheW-like" evidence="1">
    <location>
        <begin position="26"/>
        <end position="173"/>
    </location>
</feature>
<dbReference type="EMBL" id="MLJW01000489">
    <property type="protein sequence ID" value="OIQ86290.1"/>
    <property type="molecule type" value="Genomic_DNA"/>
</dbReference>
<dbReference type="Gene3D" id="2.40.50.180">
    <property type="entry name" value="CheA-289, Domain 4"/>
    <property type="match status" value="1"/>
</dbReference>
<dbReference type="InterPro" id="IPR002545">
    <property type="entry name" value="CheW-lke_dom"/>
</dbReference>
<evidence type="ECO:0000259" key="1">
    <source>
        <dbReference type="PROSITE" id="PS50851"/>
    </source>
</evidence>
<reference evidence="2" key="1">
    <citation type="submission" date="2016-10" db="EMBL/GenBank/DDBJ databases">
        <title>Sequence of Gallionella enrichment culture.</title>
        <authorList>
            <person name="Poehlein A."/>
            <person name="Muehling M."/>
            <person name="Daniel R."/>
        </authorList>
    </citation>
    <scope>NUCLEOTIDE SEQUENCE</scope>
</reference>
<dbReference type="GO" id="GO:0006935">
    <property type="term" value="P:chemotaxis"/>
    <property type="evidence" value="ECO:0007669"/>
    <property type="project" value="InterPro"/>
</dbReference>
<evidence type="ECO:0000313" key="2">
    <source>
        <dbReference type="EMBL" id="OIQ86290.1"/>
    </source>
</evidence>
<dbReference type="PROSITE" id="PS50851">
    <property type="entry name" value="CHEW"/>
    <property type="match status" value="1"/>
</dbReference>
<dbReference type="SUPFAM" id="SSF50341">
    <property type="entry name" value="CheW-like"/>
    <property type="match status" value="1"/>
</dbReference>
<sequence>MARSSLIEFQGRLASRLQAAQQAQTESRWLAVVAGSQRILLPLSQSGEISAYEAPAGLPHAQPWFIGLVNLRGVLCGVVDLAAFLGARQPGTARTGLQSRLVQFSPRLEINAVLLVDQLAGLRTAGQFVVDEDAPPAPEPWLGLGLRDTAGLSWRELNLAALADDPRFLAPVV</sequence>
<accession>A0A1J5QSG7</accession>